<evidence type="ECO:0008006" key="5">
    <source>
        <dbReference type="Google" id="ProtNLM"/>
    </source>
</evidence>
<reference evidence="3 4" key="1">
    <citation type="journal article" date="2012" name="Proc. Natl. Acad. Sci. U.S.A.">
        <title>Comparative genomics of Ceriporiopsis subvermispora and Phanerochaete chrysosporium provide insight into selective ligninolysis.</title>
        <authorList>
            <person name="Fernandez-Fueyo E."/>
            <person name="Ruiz-Duenas F.J."/>
            <person name="Ferreira P."/>
            <person name="Floudas D."/>
            <person name="Hibbett D.S."/>
            <person name="Canessa P."/>
            <person name="Larrondo L.F."/>
            <person name="James T.Y."/>
            <person name="Seelenfreund D."/>
            <person name="Lobos S."/>
            <person name="Polanco R."/>
            <person name="Tello M."/>
            <person name="Honda Y."/>
            <person name="Watanabe T."/>
            <person name="Watanabe T."/>
            <person name="Ryu J.S."/>
            <person name="Kubicek C.P."/>
            <person name="Schmoll M."/>
            <person name="Gaskell J."/>
            <person name="Hammel K.E."/>
            <person name="St John F.J."/>
            <person name="Vanden Wymelenberg A."/>
            <person name="Sabat G."/>
            <person name="Splinter BonDurant S."/>
            <person name="Syed K."/>
            <person name="Yadav J.S."/>
            <person name="Doddapaneni H."/>
            <person name="Subramanian V."/>
            <person name="Lavin J.L."/>
            <person name="Oguiza J.A."/>
            <person name="Perez G."/>
            <person name="Pisabarro A.G."/>
            <person name="Ramirez L."/>
            <person name="Santoyo F."/>
            <person name="Master E."/>
            <person name="Coutinho P.M."/>
            <person name="Henrissat B."/>
            <person name="Lombard V."/>
            <person name="Magnuson J.K."/>
            <person name="Kuees U."/>
            <person name="Hori C."/>
            <person name="Igarashi K."/>
            <person name="Samejima M."/>
            <person name="Held B.W."/>
            <person name="Barry K.W."/>
            <person name="LaButti K.M."/>
            <person name="Lapidus A."/>
            <person name="Lindquist E.A."/>
            <person name="Lucas S.M."/>
            <person name="Riley R."/>
            <person name="Salamov A.A."/>
            <person name="Hoffmeister D."/>
            <person name="Schwenk D."/>
            <person name="Hadar Y."/>
            <person name="Yarden O."/>
            <person name="de Vries R.P."/>
            <person name="Wiebenga A."/>
            <person name="Stenlid J."/>
            <person name="Eastwood D."/>
            <person name="Grigoriev I.V."/>
            <person name="Berka R.M."/>
            <person name="Blanchette R.A."/>
            <person name="Kersten P."/>
            <person name="Martinez A.T."/>
            <person name="Vicuna R."/>
            <person name="Cullen D."/>
        </authorList>
    </citation>
    <scope>NUCLEOTIDE SEQUENCE [LARGE SCALE GENOMIC DNA]</scope>
    <source>
        <strain evidence="3 4">B</strain>
    </source>
</reference>
<dbReference type="AlphaFoldDB" id="M2R6F4"/>
<keyword evidence="4" id="KW-1185">Reference proteome</keyword>
<comment type="similarity">
    <text evidence="1">Belongs to the trichodiene synthase family.</text>
</comment>
<dbReference type="InterPro" id="IPR008949">
    <property type="entry name" value="Isoprenoid_synthase_dom_sf"/>
</dbReference>
<proteinExistence type="inferred from homology"/>
<evidence type="ECO:0000313" key="4">
    <source>
        <dbReference type="Proteomes" id="UP000016930"/>
    </source>
</evidence>
<evidence type="ECO:0000256" key="2">
    <source>
        <dbReference type="ARBA" id="ARBA00023239"/>
    </source>
</evidence>
<keyword evidence="2" id="KW-0456">Lyase</keyword>
<gene>
    <name evidence="3" type="ORF">CERSUDRAFT_117848</name>
</gene>
<dbReference type="EMBL" id="KB445805">
    <property type="protein sequence ID" value="EMD33752.1"/>
    <property type="molecule type" value="Genomic_DNA"/>
</dbReference>
<accession>M2R6F4</accession>
<dbReference type="InterPro" id="IPR024652">
    <property type="entry name" value="Trichodiene_synth"/>
</dbReference>
<dbReference type="GO" id="GO:0016838">
    <property type="term" value="F:carbon-oxygen lyase activity, acting on phosphates"/>
    <property type="evidence" value="ECO:0007669"/>
    <property type="project" value="InterPro"/>
</dbReference>
<dbReference type="OrthoDB" id="2998174at2759"/>
<dbReference type="SUPFAM" id="SSF48576">
    <property type="entry name" value="Terpenoid synthases"/>
    <property type="match status" value="1"/>
</dbReference>
<dbReference type="Gene3D" id="1.10.600.10">
    <property type="entry name" value="Farnesyl Diphosphate Synthase"/>
    <property type="match status" value="1"/>
</dbReference>
<dbReference type="Pfam" id="PF06330">
    <property type="entry name" value="TRI5"/>
    <property type="match status" value="1"/>
</dbReference>
<sequence>MLALRRAGLPLLLPRQRMALSIQSLAFVEYRRIKTGVGEAYAGYIWDINRFPDEKAFVQAMPDAVLFIQYVNDIMSFYKEELGGDLGTYVQDRALVTRMTSAEVLSHVVDATIASVNSARAVLGNGPARDAWEFFMRGYIAFHLQAPRYLLHEIMDLEYAAG</sequence>
<organism evidence="3 4">
    <name type="scientific">Ceriporiopsis subvermispora (strain B)</name>
    <name type="common">White-rot fungus</name>
    <name type="synonym">Gelatoporia subvermispora</name>
    <dbReference type="NCBI Taxonomy" id="914234"/>
    <lineage>
        <taxon>Eukaryota</taxon>
        <taxon>Fungi</taxon>
        <taxon>Dikarya</taxon>
        <taxon>Basidiomycota</taxon>
        <taxon>Agaricomycotina</taxon>
        <taxon>Agaricomycetes</taxon>
        <taxon>Polyporales</taxon>
        <taxon>Gelatoporiaceae</taxon>
        <taxon>Gelatoporia</taxon>
    </lineage>
</organism>
<name>M2R6F4_CERS8</name>
<dbReference type="HOGENOM" id="CLU_052212_2_1_1"/>
<evidence type="ECO:0000256" key="1">
    <source>
        <dbReference type="ARBA" id="ARBA00007946"/>
    </source>
</evidence>
<protein>
    <recommendedName>
        <fullName evidence="5">Terpene synthase</fullName>
    </recommendedName>
</protein>
<dbReference type="Proteomes" id="UP000016930">
    <property type="component" value="Unassembled WGS sequence"/>
</dbReference>
<evidence type="ECO:0000313" key="3">
    <source>
        <dbReference type="EMBL" id="EMD33752.1"/>
    </source>
</evidence>